<sequence>MIALTEARSLASVAYRRAVDSRLRTPLNVFTVDLAEDLGAVHGRLLAEQTRFVAACVRAVLRLYGRAAGPPPASVALVGHSMGGVVARGLFALPGFDPASVNVLLLLAAPIAEPPLRVDLAMVRYYGWVESFWAARRNTTLSAVTVVSLSGGDRDVQIRPHQTQHPSSDITAVTVSVPGVWASADHQCIVWCRQLVLVLARALFDLVSADTRQITTDPAAARAVLRHHFVQRTHGKHYRNAFHPATVPLDPAGEWKQFALRQWSYTAARGESGRPTYLMIGLMNNPLYQRATISTVNLPSRDWLVACVASKVDKGVRMCEEGDNLSRLGEQVPSLQGRRRSVSLDLERLHERGYTHVVVIVRPAAEQVTVDCDVSRHSDRQLTADVPAFSSFRAFFSQQQLLAETQAGALSYNVSLKSLTEPWQAVRLYLRPTAACGLSSQSGLSFHVPWGQQTQHVLTSGTAVASVAAKLQFPRPVNLSADVLPYVTAHLDPTCRYSISLQSSFPELWGQMARYFGALLRPLSLSDPSPLSASLQSSFPELWGQMARYFGALLVLYLLQSSFPELWGQMARYFGALLRPLSLSDPSPLSASLQSSFPELWGQMARYFGALLVLYLLQSSFPELWGQMARYFGALLRPLSLSDPSPLSASLQSSFPELWGQMARYFGALLVPAVLSVTLVTLAEQLRAADAGQTLTTHGALLRLTPLKLVMPSQLLTSLLGWSFLSSRLPPADLPQLAARGLSCSVLPFLLYFVSWAVVWLLSLIGWAAVAFVGGLVHRVTGSDDDDDDSDGGAGGGALARWLPFLPRLQSRSRIVRYAAKLAVRCSLRGDPAVECIRRRAGVDGP</sequence>
<dbReference type="Proteomes" id="UP000440578">
    <property type="component" value="Unassembled WGS sequence"/>
</dbReference>
<keyword evidence="4 10" id="KW-0812">Transmembrane</keyword>
<keyword evidence="7 10" id="KW-0653">Protein transport</keyword>
<dbReference type="GO" id="GO:0050185">
    <property type="term" value="F:phosphatidylinositol deacylase activity"/>
    <property type="evidence" value="ECO:0007669"/>
    <property type="project" value="TreeGrafter"/>
</dbReference>
<dbReference type="InterPro" id="IPR039529">
    <property type="entry name" value="PGAP1/BST1"/>
</dbReference>
<keyword evidence="13" id="KW-1185">Reference proteome</keyword>
<feature type="transmembrane region" description="Helical" evidence="10">
    <location>
        <begin position="749"/>
        <end position="773"/>
    </location>
</feature>
<dbReference type="PANTHER" id="PTHR15495:SF7">
    <property type="entry name" value="GPI INOSITOL-DEACYLASE"/>
    <property type="match status" value="1"/>
</dbReference>
<evidence type="ECO:0000256" key="2">
    <source>
        <dbReference type="ARBA" id="ARBA00006931"/>
    </source>
</evidence>
<comment type="caution">
    <text evidence="10">Lacks conserved residue(s) required for the propagation of feature annotation.</text>
</comment>
<evidence type="ECO:0000256" key="7">
    <source>
        <dbReference type="ARBA" id="ARBA00022927"/>
    </source>
</evidence>
<dbReference type="EC" id="3.1.-.-" evidence="10"/>
<dbReference type="SUPFAM" id="SSF53474">
    <property type="entry name" value="alpha/beta-Hydrolases"/>
    <property type="match status" value="1"/>
</dbReference>
<evidence type="ECO:0000256" key="10">
    <source>
        <dbReference type="RuleBase" id="RU365011"/>
    </source>
</evidence>
<dbReference type="Gene3D" id="3.40.50.1820">
    <property type="entry name" value="alpha/beta hydrolase"/>
    <property type="match status" value="1"/>
</dbReference>
<keyword evidence="9 10" id="KW-0472">Membrane</keyword>
<evidence type="ECO:0000313" key="13">
    <source>
        <dbReference type="Proteomes" id="UP000440578"/>
    </source>
</evidence>
<name>A0A6A4X855_AMPAM</name>
<evidence type="ECO:0000256" key="4">
    <source>
        <dbReference type="ARBA" id="ARBA00022692"/>
    </source>
</evidence>
<evidence type="ECO:0000256" key="1">
    <source>
        <dbReference type="ARBA" id="ARBA00004477"/>
    </source>
</evidence>
<comment type="function">
    <text evidence="10">Involved in inositol deacylation of GPI-anchored proteins which plays important roles in the quality control and ER-associated degradation of GPI-anchored proteins.</text>
</comment>
<dbReference type="Pfam" id="PF07819">
    <property type="entry name" value="PGAP1"/>
    <property type="match status" value="1"/>
</dbReference>
<dbReference type="EMBL" id="VIIS01000074">
    <property type="protein sequence ID" value="KAF0313639.1"/>
    <property type="molecule type" value="Genomic_DNA"/>
</dbReference>
<organism evidence="12 13">
    <name type="scientific">Amphibalanus amphitrite</name>
    <name type="common">Striped barnacle</name>
    <name type="synonym">Balanus amphitrite</name>
    <dbReference type="NCBI Taxonomy" id="1232801"/>
    <lineage>
        <taxon>Eukaryota</taxon>
        <taxon>Metazoa</taxon>
        <taxon>Ecdysozoa</taxon>
        <taxon>Arthropoda</taxon>
        <taxon>Crustacea</taxon>
        <taxon>Multicrustacea</taxon>
        <taxon>Cirripedia</taxon>
        <taxon>Thoracica</taxon>
        <taxon>Thoracicalcarea</taxon>
        <taxon>Balanomorpha</taxon>
        <taxon>Balanoidea</taxon>
        <taxon>Balanidae</taxon>
        <taxon>Amphibalaninae</taxon>
        <taxon>Amphibalanus</taxon>
    </lineage>
</organism>
<evidence type="ECO:0000256" key="9">
    <source>
        <dbReference type="ARBA" id="ARBA00023136"/>
    </source>
</evidence>
<dbReference type="PANTHER" id="PTHR15495">
    <property type="entry name" value="NEGATIVE REGULATOR OF VESICLE FORMATION-RELATED"/>
    <property type="match status" value="1"/>
</dbReference>
<keyword evidence="5 10" id="KW-0378">Hydrolase</keyword>
<evidence type="ECO:0000256" key="6">
    <source>
        <dbReference type="ARBA" id="ARBA00022824"/>
    </source>
</evidence>
<keyword evidence="3 10" id="KW-0813">Transport</keyword>
<protein>
    <recommendedName>
        <fullName evidence="10">GPI inositol-deacylase</fullName>
        <ecNumber evidence="10">3.1.-.-</ecNumber>
    </recommendedName>
</protein>
<evidence type="ECO:0000259" key="11">
    <source>
        <dbReference type="Pfam" id="PF07819"/>
    </source>
</evidence>
<comment type="similarity">
    <text evidence="2 10">Belongs to the GPI inositol-deacylase family.</text>
</comment>
<gene>
    <name evidence="12" type="primary">pgap1</name>
    <name evidence="12" type="ORF">FJT64_015773</name>
</gene>
<dbReference type="OrthoDB" id="348976at2759"/>
<evidence type="ECO:0000313" key="12">
    <source>
        <dbReference type="EMBL" id="KAF0313639.1"/>
    </source>
</evidence>
<evidence type="ECO:0000256" key="3">
    <source>
        <dbReference type="ARBA" id="ARBA00022448"/>
    </source>
</evidence>
<dbReference type="GO" id="GO:0015031">
    <property type="term" value="P:protein transport"/>
    <property type="evidence" value="ECO:0007669"/>
    <property type="project" value="UniProtKB-KW"/>
</dbReference>
<accession>A0A6A4X855</accession>
<reference evidence="12 13" key="1">
    <citation type="submission" date="2019-07" db="EMBL/GenBank/DDBJ databases">
        <title>Draft genome assembly of a fouling barnacle, Amphibalanus amphitrite (Darwin, 1854): The first reference genome for Thecostraca.</title>
        <authorList>
            <person name="Kim W."/>
        </authorList>
    </citation>
    <scope>NUCLEOTIDE SEQUENCE [LARGE SCALE GENOMIC DNA]</scope>
    <source>
        <strain evidence="12">SNU_AA5</strain>
        <tissue evidence="12">Soma without cirri and trophi</tissue>
    </source>
</reference>
<evidence type="ECO:0000256" key="8">
    <source>
        <dbReference type="ARBA" id="ARBA00022989"/>
    </source>
</evidence>
<dbReference type="GO" id="GO:0006505">
    <property type="term" value="P:GPI anchor metabolic process"/>
    <property type="evidence" value="ECO:0007669"/>
    <property type="project" value="TreeGrafter"/>
</dbReference>
<dbReference type="AlphaFoldDB" id="A0A6A4X855"/>
<keyword evidence="8 10" id="KW-1133">Transmembrane helix</keyword>
<dbReference type="Pfam" id="PF24660">
    <property type="entry name" value="PGAP1_3rd"/>
    <property type="match status" value="1"/>
</dbReference>
<comment type="caution">
    <text evidence="12">The sequence shown here is derived from an EMBL/GenBank/DDBJ whole genome shotgun (WGS) entry which is preliminary data.</text>
</comment>
<dbReference type="GO" id="GO:0006888">
    <property type="term" value="P:endoplasmic reticulum to Golgi vesicle-mediated transport"/>
    <property type="evidence" value="ECO:0007669"/>
    <property type="project" value="TreeGrafter"/>
</dbReference>
<dbReference type="InterPro" id="IPR012908">
    <property type="entry name" value="PGAP1-ab_dom-like"/>
</dbReference>
<proteinExistence type="inferred from homology"/>
<evidence type="ECO:0000256" key="5">
    <source>
        <dbReference type="ARBA" id="ARBA00022801"/>
    </source>
</evidence>
<dbReference type="InterPro" id="IPR029058">
    <property type="entry name" value="AB_hydrolase_fold"/>
</dbReference>
<comment type="subcellular location">
    <subcellularLocation>
        <location evidence="1">Endoplasmic reticulum membrane</location>
        <topology evidence="1">Multi-pass membrane protein</topology>
    </subcellularLocation>
</comment>
<feature type="domain" description="GPI inositol-deacylase PGAP1-like alpha/beta" evidence="11">
    <location>
        <begin position="5"/>
        <end position="205"/>
    </location>
</feature>
<keyword evidence="6 10" id="KW-0256">Endoplasmic reticulum</keyword>
<dbReference type="GO" id="GO:0005789">
    <property type="term" value="C:endoplasmic reticulum membrane"/>
    <property type="evidence" value="ECO:0007669"/>
    <property type="project" value="UniProtKB-SubCell"/>
</dbReference>